<organism evidence="1 2">
    <name type="scientific">Flavobacterium akiainvivens</name>
    <dbReference type="NCBI Taxonomy" id="1202724"/>
    <lineage>
        <taxon>Bacteria</taxon>
        <taxon>Pseudomonadati</taxon>
        <taxon>Bacteroidota</taxon>
        <taxon>Flavobacteriia</taxon>
        <taxon>Flavobacteriales</taxon>
        <taxon>Flavobacteriaceae</taxon>
        <taxon>Flavobacterium</taxon>
    </lineage>
</organism>
<protein>
    <recommendedName>
        <fullName evidence="3">Cytoplasmic protein</fullName>
    </recommendedName>
</protein>
<evidence type="ECO:0000313" key="2">
    <source>
        <dbReference type="Proteomes" id="UP000037755"/>
    </source>
</evidence>
<keyword evidence="2" id="KW-1185">Reference proteome</keyword>
<proteinExistence type="predicted"/>
<dbReference type="Pfam" id="PF12843">
    <property type="entry name" value="QSregVF_b"/>
    <property type="match status" value="1"/>
</dbReference>
<name>A0A0M8MLE1_9FLAO</name>
<evidence type="ECO:0008006" key="3">
    <source>
        <dbReference type="Google" id="ProtNLM"/>
    </source>
</evidence>
<comment type="caution">
    <text evidence="1">The sequence shown here is derived from an EMBL/GenBank/DDBJ whole genome shotgun (WGS) entry which is preliminary data.</text>
</comment>
<dbReference type="InterPro" id="IPR024530">
    <property type="entry name" value="QSregVF_b"/>
</dbReference>
<dbReference type="AlphaFoldDB" id="A0A0M8MLE1"/>
<dbReference type="STRING" id="1202724.AM493_19165"/>
<accession>A0A0M8MLE1</accession>
<gene>
    <name evidence="1" type="ORF">AM493_19165</name>
</gene>
<reference evidence="1 2" key="1">
    <citation type="submission" date="2015-08" db="EMBL/GenBank/DDBJ databases">
        <title>Whole genome sequence of Flavobacterium akiainvivens IK-1T, from decaying Wikstroemia oahuensis, an endemic Hawaiian shrub.</title>
        <authorList>
            <person name="Wan X."/>
            <person name="Hou S."/>
            <person name="Saito J."/>
            <person name="Donachie S."/>
        </authorList>
    </citation>
    <scope>NUCLEOTIDE SEQUENCE [LARGE SCALE GENOMIC DNA]</scope>
    <source>
        <strain evidence="1 2">IK-1</strain>
    </source>
</reference>
<evidence type="ECO:0000313" key="1">
    <source>
        <dbReference type="EMBL" id="KOS07938.1"/>
    </source>
</evidence>
<dbReference type="OrthoDB" id="9807855at2"/>
<dbReference type="Proteomes" id="UP000037755">
    <property type="component" value="Unassembled WGS sequence"/>
</dbReference>
<dbReference type="PATRIC" id="fig|1202724.3.peg.3973"/>
<dbReference type="RefSeq" id="WP_054409658.1">
    <property type="nucleotide sequence ID" value="NZ_FOYA01000002.1"/>
</dbReference>
<sequence>MDAQKEFLIKLAHTKMPFGKYEGYYLIDLPEYYIVWYSNKGFPPGQLGLMMQTVYELKLNGLENLVRNIKQQYPKR</sequence>
<dbReference type="EMBL" id="LIYD01000005">
    <property type="protein sequence ID" value="KOS07938.1"/>
    <property type="molecule type" value="Genomic_DNA"/>
</dbReference>